<dbReference type="CDD" id="cd10033">
    <property type="entry name" value="UDG_like"/>
    <property type="match status" value="1"/>
</dbReference>
<dbReference type="Proteomes" id="UP000714380">
    <property type="component" value="Unassembled WGS sequence"/>
</dbReference>
<evidence type="ECO:0000259" key="1">
    <source>
        <dbReference type="SMART" id="SM00986"/>
    </source>
</evidence>
<proteinExistence type="predicted"/>
<reference evidence="2 3" key="1">
    <citation type="submission" date="2020-12" db="EMBL/GenBank/DDBJ databases">
        <title>Novel Thalassolituus-related marine hydrocarbonoclastic bacteria mediated algae-derived hydrocarbons mineralization in twilight zone of the northern South China Sea.</title>
        <authorList>
            <person name="Dong C."/>
        </authorList>
    </citation>
    <scope>NUCLEOTIDE SEQUENCE [LARGE SCALE GENOMIC DNA]</scope>
    <source>
        <strain evidence="2 3">IMCC1826</strain>
    </source>
</reference>
<organism evidence="2 3">
    <name type="scientific">Thalassolituus marinus</name>
    <dbReference type="NCBI Taxonomy" id="671053"/>
    <lineage>
        <taxon>Bacteria</taxon>
        <taxon>Pseudomonadati</taxon>
        <taxon>Pseudomonadota</taxon>
        <taxon>Gammaproteobacteria</taxon>
        <taxon>Oceanospirillales</taxon>
        <taxon>Oceanospirillaceae</taxon>
        <taxon>Thalassolituus</taxon>
    </lineage>
</organism>
<dbReference type="SMART" id="SM00987">
    <property type="entry name" value="UreE_C"/>
    <property type="match status" value="1"/>
</dbReference>
<protein>
    <submittedName>
        <fullName evidence="2">Uracil-DNA glycosylase family protein</fullName>
    </submittedName>
</protein>
<dbReference type="PANTHER" id="PTHR42160:SF1">
    <property type="entry name" value="URACIL-DNA GLYCOSYLASE SUPERFAMILY PROTEIN"/>
    <property type="match status" value="1"/>
</dbReference>
<sequence length="193" mass="21910">MKQLIPLLNQIRNCTLCEDHLPLGPRPVVQAASSARILIIGQAPGTRVHASGVPWDDASGKRLRQWMNVSDQTFYDASRIAIMPMGFCYPGKGKSGDLPPRPECAAAWHQQLLQCLPEIQLTLLIGQYAQKYYLNDAYSSLTERVRQWQHFPSGSFALPHPSPRNQLWLKKNPWFELDVVPQLRQRIELALNT</sequence>
<name>A0ABS7ZMJ6_9GAMM</name>
<gene>
    <name evidence="2" type="ORF">I9W95_04795</name>
</gene>
<evidence type="ECO:0000313" key="2">
    <source>
        <dbReference type="EMBL" id="MCA6062923.1"/>
    </source>
</evidence>
<dbReference type="InterPro" id="IPR005122">
    <property type="entry name" value="Uracil-DNA_glycosylase-like"/>
</dbReference>
<dbReference type="Pfam" id="PF03167">
    <property type="entry name" value="UDG"/>
    <property type="match status" value="1"/>
</dbReference>
<keyword evidence="3" id="KW-1185">Reference proteome</keyword>
<dbReference type="InterPro" id="IPR047124">
    <property type="entry name" value="HI_0220.2"/>
</dbReference>
<evidence type="ECO:0000313" key="3">
    <source>
        <dbReference type="Proteomes" id="UP000714380"/>
    </source>
</evidence>
<dbReference type="InterPro" id="IPR036895">
    <property type="entry name" value="Uracil-DNA_glycosylase-like_sf"/>
</dbReference>
<feature type="domain" description="Uracil-DNA glycosylase-like" evidence="1">
    <location>
        <begin position="28"/>
        <end position="184"/>
    </location>
</feature>
<accession>A0ABS7ZMJ6</accession>
<dbReference type="SUPFAM" id="SSF52141">
    <property type="entry name" value="Uracil-DNA glycosylase-like"/>
    <property type="match status" value="1"/>
</dbReference>
<comment type="caution">
    <text evidence="2">The sequence shown here is derived from an EMBL/GenBank/DDBJ whole genome shotgun (WGS) entry which is preliminary data.</text>
</comment>
<dbReference type="EMBL" id="JAEDAH010000020">
    <property type="protein sequence ID" value="MCA6062923.1"/>
    <property type="molecule type" value="Genomic_DNA"/>
</dbReference>
<dbReference type="Gene3D" id="3.40.470.10">
    <property type="entry name" value="Uracil-DNA glycosylase-like domain"/>
    <property type="match status" value="1"/>
</dbReference>
<dbReference type="PANTHER" id="PTHR42160">
    <property type="entry name" value="URACIL-DNA GLYCOSYLASE SUPERFAMILY PROTEIN"/>
    <property type="match status" value="1"/>
</dbReference>
<dbReference type="SMART" id="SM00986">
    <property type="entry name" value="UDG"/>
    <property type="match status" value="1"/>
</dbReference>